<dbReference type="GeneID" id="20201368"/>
<dbReference type="InParanoid" id="T1EXR8"/>
<keyword evidence="9" id="KW-1185">Reference proteome</keyword>
<evidence type="ECO:0000259" key="6">
    <source>
        <dbReference type="Pfam" id="PF01094"/>
    </source>
</evidence>
<evidence type="ECO:0000313" key="9">
    <source>
        <dbReference type="Proteomes" id="UP000015101"/>
    </source>
</evidence>
<organism evidence="8 9">
    <name type="scientific">Helobdella robusta</name>
    <name type="common">Californian leech</name>
    <dbReference type="NCBI Taxonomy" id="6412"/>
    <lineage>
        <taxon>Eukaryota</taxon>
        <taxon>Metazoa</taxon>
        <taxon>Spiralia</taxon>
        <taxon>Lophotrochozoa</taxon>
        <taxon>Annelida</taxon>
        <taxon>Clitellata</taxon>
        <taxon>Hirudinea</taxon>
        <taxon>Rhynchobdellida</taxon>
        <taxon>Glossiphoniidae</taxon>
        <taxon>Helobdella</taxon>
    </lineage>
</organism>
<evidence type="ECO:0000256" key="3">
    <source>
        <dbReference type="ARBA" id="ARBA00022989"/>
    </source>
</evidence>
<feature type="domain" description="Receptor ligand binding region" evidence="6">
    <location>
        <begin position="142"/>
        <end position="442"/>
    </location>
</feature>
<dbReference type="GO" id="GO:0038023">
    <property type="term" value="F:signaling receptor activity"/>
    <property type="evidence" value="ECO:0000318"/>
    <property type="project" value="GO_Central"/>
</dbReference>
<dbReference type="STRING" id="6412.T1EXR8"/>
<dbReference type="InterPro" id="IPR028082">
    <property type="entry name" value="Peripla_BP_I"/>
</dbReference>
<proteinExistence type="predicted"/>
<evidence type="ECO:0000313" key="7">
    <source>
        <dbReference type="EMBL" id="ESN90440.1"/>
    </source>
</evidence>
<name>T1EXR8_HELRO</name>
<dbReference type="CTD" id="20201368"/>
<accession>T1EXR8</accession>
<dbReference type="InterPro" id="IPR052612">
    <property type="entry name" value="ANP_Clearance_Receptor"/>
</dbReference>
<dbReference type="CDD" id="cd06352">
    <property type="entry name" value="PBP1_NPR_GC-like"/>
    <property type="match status" value="1"/>
</dbReference>
<dbReference type="Gene3D" id="3.40.50.2300">
    <property type="match status" value="2"/>
</dbReference>
<dbReference type="eggNOG" id="KOG1023">
    <property type="taxonomic scope" value="Eukaryota"/>
</dbReference>
<dbReference type="EMBL" id="KB097753">
    <property type="protein sequence ID" value="ESN90440.1"/>
    <property type="molecule type" value="Genomic_DNA"/>
</dbReference>
<reference evidence="9" key="1">
    <citation type="submission" date="2012-12" db="EMBL/GenBank/DDBJ databases">
        <authorList>
            <person name="Hellsten U."/>
            <person name="Grimwood J."/>
            <person name="Chapman J.A."/>
            <person name="Shapiro H."/>
            <person name="Aerts A."/>
            <person name="Otillar R.P."/>
            <person name="Terry A.Y."/>
            <person name="Boore J.L."/>
            <person name="Simakov O."/>
            <person name="Marletaz F."/>
            <person name="Cho S.-J."/>
            <person name="Edsinger-Gonzales E."/>
            <person name="Havlak P."/>
            <person name="Kuo D.-H."/>
            <person name="Larsson T."/>
            <person name="Lv J."/>
            <person name="Arendt D."/>
            <person name="Savage R."/>
            <person name="Osoegawa K."/>
            <person name="de Jong P."/>
            <person name="Lindberg D.R."/>
            <person name="Seaver E.C."/>
            <person name="Weisblat D.A."/>
            <person name="Putnam N.H."/>
            <person name="Grigoriev I.V."/>
            <person name="Rokhsar D.S."/>
        </authorList>
    </citation>
    <scope>NUCLEOTIDE SEQUENCE</scope>
</reference>
<dbReference type="SUPFAM" id="SSF53822">
    <property type="entry name" value="Periplasmic binding protein-like I"/>
    <property type="match status" value="1"/>
</dbReference>
<evidence type="ECO:0000313" key="8">
    <source>
        <dbReference type="EnsemblMetazoa" id="HelroP166106"/>
    </source>
</evidence>
<dbReference type="Pfam" id="PF01094">
    <property type="entry name" value="ANF_receptor"/>
    <property type="match status" value="1"/>
</dbReference>
<keyword evidence="2 5" id="KW-0812">Transmembrane</keyword>
<dbReference type="Proteomes" id="UP000015101">
    <property type="component" value="Unassembled WGS sequence"/>
</dbReference>
<evidence type="ECO:0000256" key="2">
    <source>
        <dbReference type="ARBA" id="ARBA00022692"/>
    </source>
</evidence>
<feature type="transmembrane region" description="Helical" evidence="5">
    <location>
        <begin position="522"/>
        <end position="542"/>
    </location>
</feature>
<dbReference type="OrthoDB" id="6137593at2759"/>
<dbReference type="AlphaFoldDB" id="T1EXR8"/>
<dbReference type="GO" id="GO:0007165">
    <property type="term" value="P:signal transduction"/>
    <property type="evidence" value="ECO:0000318"/>
    <property type="project" value="GO_Central"/>
</dbReference>
<gene>
    <name evidence="8" type="primary">20201368</name>
    <name evidence="7" type="ORF">HELRODRAFT_166106</name>
</gene>
<reference evidence="8" key="3">
    <citation type="submission" date="2015-06" db="UniProtKB">
        <authorList>
            <consortium name="EnsemblMetazoa"/>
        </authorList>
    </citation>
    <scope>IDENTIFICATION</scope>
</reference>
<dbReference type="HOGENOM" id="CLU_429134_0_0_1"/>
<protein>
    <recommendedName>
        <fullName evidence="6">Receptor ligand binding region domain-containing protein</fullName>
    </recommendedName>
</protein>
<dbReference type="EMBL" id="AMQM01002258">
    <property type="status" value="NOT_ANNOTATED_CDS"/>
    <property type="molecule type" value="Genomic_DNA"/>
</dbReference>
<evidence type="ECO:0000256" key="4">
    <source>
        <dbReference type="ARBA" id="ARBA00023136"/>
    </source>
</evidence>
<dbReference type="GO" id="GO:0017046">
    <property type="term" value="F:peptide hormone binding"/>
    <property type="evidence" value="ECO:0000318"/>
    <property type="project" value="GO_Central"/>
</dbReference>
<reference evidence="7 9" key="2">
    <citation type="journal article" date="2013" name="Nature">
        <title>Insights into bilaterian evolution from three spiralian genomes.</title>
        <authorList>
            <person name="Simakov O."/>
            <person name="Marletaz F."/>
            <person name="Cho S.J."/>
            <person name="Edsinger-Gonzales E."/>
            <person name="Havlak P."/>
            <person name="Hellsten U."/>
            <person name="Kuo D.H."/>
            <person name="Larsson T."/>
            <person name="Lv J."/>
            <person name="Arendt D."/>
            <person name="Savage R."/>
            <person name="Osoegawa K."/>
            <person name="de Jong P."/>
            <person name="Grimwood J."/>
            <person name="Chapman J.A."/>
            <person name="Shapiro H."/>
            <person name="Aerts A."/>
            <person name="Otillar R.P."/>
            <person name="Terry A.Y."/>
            <person name="Boore J.L."/>
            <person name="Grigoriev I.V."/>
            <person name="Lindberg D.R."/>
            <person name="Seaver E.C."/>
            <person name="Weisblat D.A."/>
            <person name="Putnam N.H."/>
            <person name="Rokhsar D.S."/>
        </authorList>
    </citation>
    <scope>NUCLEOTIDE SEQUENCE</scope>
</reference>
<dbReference type="PANTHER" id="PTHR44755">
    <property type="entry name" value="NATRIURETIC PEPTIDE RECEPTOR 3-RELATED"/>
    <property type="match status" value="1"/>
</dbReference>
<evidence type="ECO:0000256" key="1">
    <source>
        <dbReference type="ARBA" id="ARBA00004370"/>
    </source>
</evidence>
<dbReference type="InterPro" id="IPR001828">
    <property type="entry name" value="ANF_lig-bd_rcpt"/>
</dbReference>
<sequence length="638" mass="72726">MCAETLQRSDKQAPSSMILALSTPASQLSCSHELAQLVELPVIVSCSYAMAWFEYCLLENSMIISLYDYSILARAYITLFKRNPFCWDDKKMDAKLDQICKKLFMFVMQLDEKVALHVDRNIFYEEFTDAHVNSIQHPAVDAAKLMSYLNMPWLAFASSEQILGNTSLYSTLVRLFSPYDRMGQALVKLLAHFMWSVVWVMSQAVEECTYSVRSISAVFTKCGITINAFNDAIPFNDKGNHTKLDDSLNDIKSKARIILLCGTTSFIGQTISSAYRLGMMTGEFAFIVFTQLPPVHVREPWLDYENEIPLEAFKYVIQVVLLNFFIELDILKFSIHLADANVSNTKEFLEEVPVRMAEPPWNYNNSLLNNISASQYALYLYDTVYVYAMMVDQFVNSSQDIKNGAAFLNNGRNFTLTDKKTGDIVIDYKSDRIEDYSAWQFDQASSLYRVLLKLKIKKFSKFSTKVPLTNTATIPLEADPCASTVGVEIKANSSVIFPRDVPACGFANENCMKAPAVSNENAVIIGTLVSLFFVLFFAAVVFNTFRRKKYEKEVLMMRWKIKYDEILLFNKSKFSQSVMGRTMDAEMYAMQKVTNMLTGQYLGINVVLKHLPTNHLVLSREDLLELKIVIWLIHCTLF</sequence>
<dbReference type="GO" id="GO:0016020">
    <property type="term" value="C:membrane"/>
    <property type="evidence" value="ECO:0007669"/>
    <property type="project" value="UniProtKB-SubCell"/>
</dbReference>
<dbReference type="RefSeq" id="XP_009031377.1">
    <property type="nucleotide sequence ID" value="XM_009033129.1"/>
</dbReference>
<dbReference type="PANTHER" id="PTHR44755:SF10">
    <property type="entry name" value="RECEPTOR LIGAND BINDING REGION DOMAIN-CONTAINING PROTEIN"/>
    <property type="match status" value="1"/>
</dbReference>
<keyword evidence="3 5" id="KW-1133">Transmembrane helix</keyword>
<dbReference type="KEGG" id="hro:HELRODRAFT_166106"/>
<evidence type="ECO:0000256" key="5">
    <source>
        <dbReference type="SAM" id="Phobius"/>
    </source>
</evidence>
<dbReference type="EnsemblMetazoa" id="HelroT166106">
    <property type="protein sequence ID" value="HelroP166106"/>
    <property type="gene ID" value="HelroG166106"/>
</dbReference>
<keyword evidence="4 5" id="KW-0472">Membrane</keyword>
<comment type="subcellular location">
    <subcellularLocation>
        <location evidence="1">Membrane</location>
    </subcellularLocation>
</comment>